<dbReference type="OrthoDB" id="2425321at2759"/>
<feature type="compositionally biased region" description="Low complexity" evidence="1">
    <location>
        <begin position="53"/>
        <end position="63"/>
    </location>
</feature>
<evidence type="ECO:0008006" key="5">
    <source>
        <dbReference type="Google" id="ProtNLM"/>
    </source>
</evidence>
<feature type="compositionally biased region" description="Acidic residues" evidence="1">
    <location>
        <begin position="252"/>
        <end position="273"/>
    </location>
</feature>
<dbReference type="eggNOG" id="ENOG502SA95">
    <property type="taxonomic scope" value="Eukaryota"/>
</dbReference>
<feature type="compositionally biased region" description="Low complexity" evidence="1">
    <location>
        <begin position="605"/>
        <end position="627"/>
    </location>
</feature>
<evidence type="ECO:0000313" key="3">
    <source>
        <dbReference type="EMBL" id="CBQ73687.1"/>
    </source>
</evidence>
<evidence type="ECO:0000313" key="4">
    <source>
        <dbReference type="Proteomes" id="UP000008867"/>
    </source>
</evidence>
<feature type="region of interest" description="Disordered" evidence="1">
    <location>
        <begin position="440"/>
        <end position="472"/>
    </location>
</feature>
<feature type="compositionally biased region" description="Basic and acidic residues" evidence="1">
    <location>
        <begin position="410"/>
        <end position="424"/>
    </location>
</feature>
<evidence type="ECO:0000256" key="2">
    <source>
        <dbReference type="SAM" id="Phobius"/>
    </source>
</evidence>
<dbReference type="HOGENOM" id="CLU_277441_0_0_1"/>
<feature type="compositionally biased region" description="Polar residues" evidence="1">
    <location>
        <begin position="713"/>
        <end position="733"/>
    </location>
</feature>
<gene>
    <name evidence="3" type="ORF">sr14282</name>
</gene>
<dbReference type="Proteomes" id="UP000008867">
    <property type="component" value="Chromosome 8"/>
</dbReference>
<feature type="transmembrane region" description="Helical" evidence="2">
    <location>
        <begin position="1151"/>
        <end position="1173"/>
    </location>
</feature>
<dbReference type="VEuPathDB" id="FungiDB:sr14282"/>
<keyword evidence="2" id="KW-0472">Membrane</keyword>
<dbReference type="AlphaFoldDB" id="E7A2I0"/>
<feature type="compositionally biased region" description="Acidic residues" evidence="1">
    <location>
        <begin position="462"/>
        <end position="471"/>
    </location>
</feature>
<sequence>MANVDPPAISTPSRPRYSLNPKRSGTFTASANAPNVAGFSPGGQVFEGYSYLSRSTSMSTSTRSRPKGLQSRPSDIPTSPVAAAGGRNLVSSPSTPHIPHTTDSPVTTPLTHSKPNHRMPSSISTPELHSFSVHPARSTSESERLAEAVANLPHNPKMWLPSQVALYLTHVLGLVPRPVVEDVTAYARSSRMGGRAFLRLSEKDLERQGLNLKWRKLMIEAVRKLRRDALRGRIWGYESGSLRWPKSAQDLEREEAEGDDGSLEDDASANDEDGVVRNSKTTSKLTLKRMRDSRKVKGMIQAFQTSPEKESVPLGNLSIDSGYGQGYVRGQAQHILSEAEEKKLSLRRPLRPRRSTADFPWLENVMGTKHEDVEALLASLSEQEAQQLANELGISDLEDTEAVSRALHHDNQDDKFHHQPREASGESADDVMLMPTLTRHSSADGSSVEGDTSVSECSGAESDADFAEEERDLVAPKPRYGVLDEDVIRAILADDDTAADEDGMEEAGPLRSQLVRSHTTASIVRPTRPYRASMYTDDELAALDDDVFHTRTESSRELVEAMLASGQTVDDAAAEPDFGTARLRSAEEKARDAPPIPTFEDDSSQEPQQQQEQQEQSPGHAAAAAAANDKADDEYIFTLPDAPARLTTGSIRRTAGRKATFGSKRGKAVLSLLNSDTEHSELFASLPGASMLRQKSATTTAAEDEEGWGGTLGRSSSRKSLTSVFDPSGTAPQHQPMFRKRGLERVASEAEGEVRCAQMERREQEVVGPEAAVDRYEETVLSEEGVLGGMERNVSVEQRLSSLFGQGGSALVDTQAVAAETPETQHEDEAEVVDAPQADVLPATAVEEAAAVVDSEPVVEEASSTAEVDAVSEIVLEAEPAVETDEAAAEATADEAVDSIAINSSLENDAHDTVAIEADAATSAVDAVPVDTSASVEEPVEAVLDPSPLPADADAALDDAKPSTLATDTTAPTSEPKLLVPLTVLEPHPSGTGSIKKRSMVLVDRKRFESLARRMTDLESQLDSLDRPSTTSSSLNRSGAGTSGLRDMFDTPATDAEDAQVLDDILAAALPSPAPAQPMQPMQHFDIADTPAPAPAPSGWRTLLSPTAWAAYLSSLNPYYSTAPPRAPTAQEELDLYALLGRPESDNERQLFSIGAIPAYMLGLGAGVGFVLVREVLGTRH</sequence>
<feature type="region of interest" description="Disordered" evidence="1">
    <location>
        <begin position="1019"/>
        <end position="1050"/>
    </location>
</feature>
<feature type="compositionally biased region" description="Polar residues" evidence="1">
    <location>
        <begin position="1019"/>
        <end position="1040"/>
    </location>
</feature>
<accession>E7A2I0</accession>
<keyword evidence="4" id="KW-1185">Reference proteome</keyword>
<proteinExistence type="predicted"/>
<organism evidence="3 4">
    <name type="scientific">Sporisorium reilianum (strain SRZ2)</name>
    <name type="common">Maize head smut fungus</name>
    <dbReference type="NCBI Taxonomy" id="999809"/>
    <lineage>
        <taxon>Eukaryota</taxon>
        <taxon>Fungi</taxon>
        <taxon>Dikarya</taxon>
        <taxon>Basidiomycota</taxon>
        <taxon>Ustilaginomycotina</taxon>
        <taxon>Ustilaginomycetes</taxon>
        <taxon>Ustilaginales</taxon>
        <taxon>Ustilaginaceae</taxon>
        <taxon>Sporisorium</taxon>
    </lineage>
</organism>
<name>E7A2I0_SPORE</name>
<feature type="region of interest" description="Disordered" evidence="1">
    <location>
        <begin position="584"/>
        <end position="629"/>
    </location>
</feature>
<protein>
    <recommendedName>
        <fullName evidence="5">SAM domain-containing protein</fullName>
    </recommendedName>
</protein>
<feature type="region of interest" description="Disordered" evidence="1">
    <location>
        <begin position="410"/>
        <end position="429"/>
    </location>
</feature>
<keyword evidence="2" id="KW-0812">Transmembrane</keyword>
<feature type="compositionally biased region" description="Polar residues" evidence="1">
    <location>
        <begin position="440"/>
        <end position="456"/>
    </location>
</feature>
<feature type="region of interest" description="Disordered" evidence="1">
    <location>
        <begin position="1"/>
        <end position="144"/>
    </location>
</feature>
<reference evidence="3 4" key="1">
    <citation type="journal article" date="2010" name="Science">
        <title>Pathogenicity determinants in smut fungi revealed by genome comparison.</title>
        <authorList>
            <person name="Schirawski J."/>
            <person name="Mannhaupt G."/>
            <person name="Muench K."/>
            <person name="Brefort T."/>
            <person name="Schipper K."/>
            <person name="Doehlemann G."/>
            <person name="Di Stasio M."/>
            <person name="Roessel N."/>
            <person name="Mendoza-Mendoza A."/>
            <person name="Pester D."/>
            <person name="Mueller O."/>
            <person name="Winterberg B."/>
            <person name="Meyer E."/>
            <person name="Ghareeb H."/>
            <person name="Wollenberg T."/>
            <person name="Muensterkoetter M."/>
            <person name="Wong P."/>
            <person name="Walter M."/>
            <person name="Stukenbrock E."/>
            <person name="Gueldener U."/>
            <person name="Kahmann R."/>
        </authorList>
    </citation>
    <scope>NUCLEOTIDE SEQUENCE [LARGE SCALE GENOMIC DNA]</scope>
    <source>
        <strain evidence="4">SRZ2</strain>
    </source>
</reference>
<feature type="compositionally biased region" description="Polar residues" evidence="1">
    <location>
        <begin position="89"/>
        <end position="127"/>
    </location>
</feature>
<keyword evidence="2" id="KW-1133">Transmembrane helix</keyword>
<feature type="region of interest" description="Disordered" evidence="1">
    <location>
        <begin position="696"/>
        <end position="735"/>
    </location>
</feature>
<dbReference type="EMBL" id="FQ311473">
    <property type="protein sequence ID" value="CBQ73687.1"/>
    <property type="molecule type" value="Genomic_DNA"/>
</dbReference>
<feature type="compositionally biased region" description="Polar residues" evidence="1">
    <location>
        <begin position="21"/>
        <end position="33"/>
    </location>
</feature>
<feature type="region of interest" description="Disordered" evidence="1">
    <location>
        <begin position="246"/>
        <end position="282"/>
    </location>
</feature>
<evidence type="ECO:0000256" key="1">
    <source>
        <dbReference type="SAM" id="MobiDB-lite"/>
    </source>
</evidence>